<reference evidence="5" key="1">
    <citation type="journal article" date="2013" name="Science">
        <title>Gene transfer from bacteria and archaea facilitated evolution of an extremophilic eukaryote.</title>
        <authorList>
            <person name="Schonknecht G."/>
            <person name="Chen W.H."/>
            <person name="Ternes C.M."/>
            <person name="Barbier G.G."/>
            <person name="Shrestha R.P."/>
            <person name="Stanke M."/>
            <person name="Brautigam A."/>
            <person name="Baker B.J."/>
            <person name="Banfield J.F."/>
            <person name="Garavito R.M."/>
            <person name="Carr K."/>
            <person name="Wilkerson C."/>
            <person name="Rensing S.A."/>
            <person name="Gagneul D."/>
            <person name="Dickenson N.E."/>
            <person name="Oesterhelt C."/>
            <person name="Lercher M.J."/>
            <person name="Weber A.P."/>
        </authorList>
    </citation>
    <scope>NUCLEOTIDE SEQUENCE [LARGE SCALE GENOMIC DNA]</scope>
    <source>
        <strain evidence="5">074W</strain>
    </source>
</reference>
<dbReference type="Pfam" id="PF12854">
    <property type="entry name" value="PPR_1"/>
    <property type="match status" value="1"/>
</dbReference>
<dbReference type="InterPro" id="IPR051222">
    <property type="entry name" value="PPR/CCM1_RNA-binding"/>
</dbReference>
<feature type="repeat" description="PPR" evidence="2">
    <location>
        <begin position="792"/>
        <end position="826"/>
    </location>
</feature>
<evidence type="ECO:0000259" key="3">
    <source>
        <dbReference type="Pfam" id="PF23276"/>
    </source>
</evidence>
<dbReference type="Pfam" id="PF23276">
    <property type="entry name" value="TPR_24"/>
    <property type="match status" value="1"/>
</dbReference>
<dbReference type="EMBL" id="KB454497">
    <property type="protein sequence ID" value="EME30788.1"/>
    <property type="molecule type" value="Genomic_DNA"/>
</dbReference>
<dbReference type="Proteomes" id="UP000030680">
    <property type="component" value="Unassembled WGS sequence"/>
</dbReference>
<feature type="repeat" description="PPR" evidence="2">
    <location>
        <begin position="503"/>
        <end position="537"/>
    </location>
</feature>
<dbReference type="RefSeq" id="XP_005707308.1">
    <property type="nucleotide sequence ID" value="XM_005707251.1"/>
</dbReference>
<feature type="repeat" description="PPR" evidence="2">
    <location>
        <begin position="650"/>
        <end position="685"/>
    </location>
</feature>
<evidence type="ECO:0000313" key="5">
    <source>
        <dbReference type="Proteomes" id="UP000030680"/>
    </source>
</evidence>
<evidence type="ECO:0000313" key="4">
    <source>
        <dbReference type="EMBL" id="EME30788.1"/>
    </source>
</evidence>
<feature type="repeat" description="PPR" evidence="2">
    <location>
        <begin position="722"/>
        <end position="756"/>
    </location>
</feature>
<dbReference type="Gramene" id="EME30788">
    <property type="protein sequence ID" value="EME30788"/>
    <property type="gene ID" value="Gasu_20210"/>
</dbReference>
<feature type="repeat" description="PPR" evidence="2">
    <location>
        <begin position="687"/>
        <end position="721"/>
    </location>
</feature>
<proteinExistence type="predicted"/>
<feature type="repeat" description="PPR" evidence="2">
    <location>
        <begin position="614"/>
        <end position="648"/>
    </location>
</feature>
<dbReference type="Gene3D" id="1.25.40.10">
    <property type="entry name" value="Tetratricopeptide repeat domain"/>
    <property type="match status" value="5"/>
</dbReference>
<dbReference type="InterPro" id="IPR002885">
    <property type="entry name" value="PPR_rpt"/>
</dbReference>
<dbReference type="PANTHER" id="PTHR47942:SF63">
    <property type="entry name" value="PENTATRICOPEPTIDE REPEAT-CONTAINING PROTEIN"/>
    <property type="match status" value="1"/>
</dbReference>
<dbReference type="Pfam" id="PF13041">
    <property type="entry name" value="PPR_2"/>
    <property type="match status" value="2"/>
</dbReference>
<feature type="repeat" description="PPR" evidence="2">
    <location>
        <begin position="577"/>
        <end position="613"/>
    </location>
</feature>
<dbReference type="GeneID" id="17089489"/>
<dbReference type="SUPFAM" id="SSF81901">
    <property type="entry name" value="HCP-like"/>
    <property type="match status" value="1"/>
</dbReference>
<sequence length="925" mass="104515">MYVSAARSLRAARTVLLHRTEKRSRTETRFGANARLNNSSVVGTISSLSSSSGNGLSSPWKSCIDATQFAPGSCIISNSHTSWPSSSVYVSNSNTTKDSEELGPLTETTGKWRVALALADSENSGRGRIFCSEGSLFLCRRFSIDTRLNGKDYEDLLDSREMAHGEAQPNTGTVANSLPEEFVDGVHSTEFSTDMTKNIFDSKENTLRFSSPLSGDSLWGSGEFRVAISNRENNWLPESFLSESHIDYSLQELQDVTDGDEIVSRCVDSIVNETTTGTTEQDSHHLLNMDNSRLEMSVDFDENANSANRFRTKHSAEYLNQQREIRDTIKQELLQGIEQANAKEELDSMFKIWEESFNVISDVVEEQKNSIETTENHSNSAQLFQSSVLKLDKHVSPRSWLYDIVLLECFNREKMDLVEHILYCMFCAGVTIRPRWFSQLINLYSKRGQLGSAFGVLDSMSLWGVFPDSYVYSSLLQACVRSNRFDLALKVYEHLQQEGYVMDAHMYNTLVNGAGSLGDLETAERLVRQAQEYNVGLDTALCNTFLVSCAKHHDISRAEHLFLEMSNGNMGSLALPNGKTYNILINLYCKMNPPQVERALEMVERQRMYGFSPDESTFCPIIDAYFRVNDPFKAIELFKKLRTEGSPKLSRVTYDTVINGLGRSGYLDDAFEVFRIRASETSLESLDDTTYNNLLNAFVENNRLDEAERFFQESLASGFQPSTATYNIRLKALLSQGHLMQGFKLVEEMVSRGIQPNLITFNTLLDIALRGQHYVYIDSIVNAIRKSNVRPDIYTFNLRLQAAYRLGVFMKAEEIYSEMIASNIRPDVYTYVYLMACAGRRNDTVQGVKYLKEAVKKGRQPKGPIAYRPLLHAAMRNGSIEDVITIVNAMKAVSLYLDEKLQSRFISWCRNNNVDPNLYVNQPSL</sequence>
<evidence type="ECO:0000256" key="2">
    <source>
        <dbReference type="PROSITE-ProRule" id="PRU00708"/>
    </source>
</evidence>
<gene>
    <name evidence="4" type="ORF">Gasu_20210</name>
</gene>
<protein>
    <submittedName>
        <fullName evidence="4">Mitochondrial protein translocase, MPT family</fullName>
    </submittedName>
</protein>
<dbReference type="NCBIfam" id="TIGR00756">
    <property type="entry name" value="PPR"/>
    <property type="match status" value="6"/>
</dbReference>
<accession>M2Y4B4</accession>
<organism evidence="4 5">
    <name type="scientific">Galdieria sulphuraria</name>
    <name type="common">Red alga</name>
    <dbReference type="NCBI Taxonomy" id="130081"/>
    <lineage>
        <taxon>Eukaryota</taxon>
        <taxon>Rhodophyta</taxon>
        <taxon>Bangiophyceae</taxon>
        <taxon>Galdieriales</taxon>
        <taxon>Galdieriaceae</taxon>
        <taxon>Galdieria</taxon>
    </lineage>
</organism>
<dbReference type="eggNOG" id="KOG4197">
    <property type="taxonomic scope" value="Eukaryota"/>
</dbReference>
<dbReference type="STRING" id="130081.M2Y4B4"/>
<keyword evidence="5" id="KW-1185">Reference proteome</keyword>
<feature type="domain" description="Pentatricopeptide repeat-containing protein-mitochondrial" evidence="3">
    <location>
        <begin position="415"/>
        <end position="526"/>
    </location>
</feature>
<dbReference type="PANTHER" id="PTHR47942">
    <property type="entry name" value="TETRATRICOPEPTIDE REPEAT (TPR)-LIKE SUPERFAMILY PROTEIN-RELATED"/>
    <property type="match status" value="1"/>
</dbReference>
<dbReference type="AlphaFoldDB" id="M2Y4B4"/>
<dbReference type="Pfam" id="PF01535">
    <property type="entry name" value="PPR"/>
    <property type="match status" value="3"/>
</dbReference>
<dbReference type="OrthoDB" id="5167at2759"/>
<evidence type="ECO:0000256" key="1">
    <source>
        <dbReference type="ARBA" id="ARBA00022737"/>
    </source>
</evidence>
<name>M2Y4B4_GALSU</name>
<feature type="repeat" description="PPR" evidence="2">
    <location>
        <begin position="468"/>
        <end position="502"/>
    </location>
</feature>
<dbReference type="InterPro" id="IPR057027">
    <property type="entry name" value="TPR_mt"/>
</dbReference>
<keyword evidence="1" id="KW-0677">Repeat</keyword>
<dbReference type="PROSITE" id="PS51375">
    <property type="entry name" value="PPR"/>
    <property type="match status" value="8"/>
</dbReference>
<dbReference type="KEGG" id="gsl:Gasu_20210"/>
<dbReference type="InterPro" id="IPR011990">
    <property type="entry name" value="TPR-like_helical_dom_sf"/>
</dbReference>